<organism evidence="1 2">
    <name type="scientific">Engelhardtia mirabilis</name>
    <dbReference type="NCBI Taxonomy" id="2528011"/>
    <lineage>
        <taxon>Bacteria</taxon>
        <taxon>Pseudomonadati</taxon>
        <taxon>Planctomycetota</taxon>
        <taxon>Planctomycetia</taxon>
        <taxon>Planctomycetia incertae sedis</taxon>
        <taxon>Engelhardtia</taxon>
    </lineage>
</organism>
<evidence type="ECO:0000313" key="1">
    <source>
        <dbReference type="EMBL" id="QDU67082.1"/>
    </source>
</evidence>
<evidence type="ECO:0000313" key="2">
    <source>
        <dbReference type="Proteomes" id="UP000316921"/>
    </source>
</evidence>
<name>A0A518BJE8_9BACT</name>
<dbReference type="Proteomes" id="UP000316921">
    <property type="component" value="Chromosome"/>
</dbReference>
<dbReference type="InterPro" id="IPR028994">
    <property type="entry name" value="Integrin_alpha_N"/>
</dbReference>
<dbReference type="AlphaFoldDB" id="A0A518BJE8"/>
<gene>
    <name evidence="1" type="ORF">Pla133_21600</name>
</gene>
<dbReference type="EMBL" id="CP036287">
    <property type="protein sequence ID" value="QDU67082.1"/>
    <property type="molecule type" value="Genomic_DNA"/>
</dbReference>
<protein>
    <recommendedName>
        <fullName evidence="3">FG-GAP repeat protein</fullName>
    </recommendedName>
</protein>
<keyword evidence="2" id="KW-1185">Reference proteome</keyword>
<dbReference type="KEGG" id="pbap:Pla133_21600"/>
<dbReference type="RefSeq" id="WP_145064931.1">
    <property type="nucleotide sequence ID" value="NZ_CP036287.1"/>
</dbReference>
<evidence type="ECO:0008006" key="3">
    <source>
        <dbReference type="Google" id="ProtNLM"/>
    </source>
</evidence>
<proteinExistence type="predicted"/>
<reference evidence="1 2" key="1">
    <citation type="submission" date="2019-02" db="EMBL/GenBank/DDBJ databases">
        <title>Deep-cultivation of Planctomycetes and their phenomic and genomic characterization uncovers novel biology.</title>
        <authorList>
            <person name="Wiegand S."/>
            <person name="Jogler M."/>
            <person name="Boedeker C."/>
            <person name="Pinto D."/>
            <person name="Vollmers J."/>
            <person name="Rivas-Marin E."/>
            <person name="Kohn T."/>
            <person name="Peeters S.H."/>
            <person name="Heuer A."/>
            <person name="Rast P."/>
            <person name="Oberbeckmann S."/>
            <person name="Bunk B."/>
            <person name="Jeske O."/>
            <person name="Meyerdierks A."/>
            <person name="Storesund J.E."/>
            <person name="Kallscheuer N."/>
            <person name="Luecker S."/>
            <person name="Lage O.M."/>
            <person name="Pohl T."/>
            <person name="Merkel B.J."/>
            <person name="Hornburger P."/>
            <person name="Mueller R.-W."/>
            <person name="Bruemmer F."/>
            <person name="Labrenz M."/>
            <person name="Spormann A.M."/>
            <person name="Op den Camp H."/>
            <person name="Overmann J."/>
            <person name="Amann R."/>
            <person name="Jetten M.S.M."/>
            <person name="Mascher T."/>
            <person name="Medema M.H."/>
            <person name="Devos D.P."/>
            <person name="Kaster A.-K."/>
            <person name="Ovreas L."/>
            <person name="Rohde M."/>
            <person name="Galperin M.Y."/>
            <person name="Jogler C."/>
        </authorList>
    </citation>
    <scope>NUCLEOTIDE SEQUENCE [LARGE SCALE GENOMIC DNA]</scope>
    <source>
        <strain evidence="1 2">Pla133</strain>
    </source>
</reference>
<accession>A0A518BJE8</accession>
<sequence>MLTLLLSVATGQLVESPRAPAQAERPPLERINFSAPRRLVAAGQPVRTPPPGYATPTLFDLTGDGLRDLVVGHFKDGRIKVYPALAEGRFAEGEWLMAGGEIAQVPGVW</sequence>
<dbReference type="SUPFAM" id="SSF69318">
    <property type="entry name" value="Integrin alpha N-terminal domain"/>
    <property type="match status" value="1"/>
</dbReference>